<dbReference type="OrthoDB" id="9795420at2"/>
<protein>
    <submittedName>
        <fullName evidence="1">Uncharacterized protein</fullName>
    </submittedName>
</protein>
<reference evidence="1 2" key="1">
    <citation type="submission" date="2016-10" db="EMBL/GenBank/DDBJ databases">
        <authorList>
            <person name="de Groot N.N."/>
        </authorList>
    </citation>
    <scope>NUCLEOTIDE SEQUENCE [LARGE SCALE GENOMIC DNA]</scope>
    <source>
        <strain evidence="1 2">AR40</strain>
    </source>
</reference>
<sequence>MDREFQSFERKNKVTGKINRIWSFLEKRGVNGIVDKMAVPNNYVGRKVKTNSQTNAFIQEGIENGKGFVAARMGAVELNYVYYYLREKMGCKDGSKLDAAIKMLCFNAGFFPNERDQAQKFAELYIESITHMDICGVWGVFMEDYMLHKYAPDTAITKLRYLEPWVARDCAPWSKALKGKKVLIVHPFVDTMKHQYEKKDGIFKNRFGTEDILPDMEVSYIKAVQSIGGEGAQGFKSWFEAYEYMLDEIRKTDFDVAILGCGAYGLPIAARIKEMGKTAIHLGGATQLMFGIKGKRWNDDPLISSLYNDAWVSPSEIEKPQHADGVENGCYW</sequence>
<proteinExistence type="predicted"/>
<dbReference type="Proteomes" id="UP000182584">
    <property type="component" value="Unassembled WGS sequence"/>
</dbReference>
<name>A0A1H9WVD9_BUTFI</name>
<evidence type="ECO:0000313" key="2">
    <source>
        <dbReference type="Proteomes" id="UP000182584"/>
    </source>
</evidence>
<gene>
    <name evidence="1" type="ORF">SAMN04487884_13521</name>
</gene>
<dbReference type="AlphaFoldDB" id="A0A1H9WVD9"/>
<organism evidence="1 2">
    <name type="scientific">Butyrivibrio fibrisolvens</name>
    <dbReference type="NCBI Taxonomy" id="831"/>
    <lineage>
        <taxon>Bacteria</taxon>
        <taxon>Bacillati</taxon>
        <taxon>Bacillota</taxon>
        <taxon>Clostridia</taxon>
        <taxon>Lachnospirales</taxon>
        <taxon>Lachnospiraceae</taxon>
        <taxon>Butyrivibrio</taxon>
    </lineage>
</organism>
<accession>A0A1H9WVD9</accession>
<dbReference type="EMBL" id="FOGJ01000035">
    <property type="protein sequence ID" value="SES37876.1"/>
    <property type="molecule type" value="Genomic_DNA"/>
</dbReference>
<evidence type="ECO:0000313" key="1">
    <source>
        <dbReference type="EMBL" id="SES37876.1"/>
    </source>
</evidence>